<sequence>MPRHVRTRTTSATCASAKVRCDKPEDYIDHPVPSTSDPTNTSHGLDELSGSSERSLTGTPPPNATIAGFLPSASLGFPRLKPIPPWSAALGESSNPTDIRESPGRGGGGKPGSRFGDTRRTHAGARRVGVRLLPTNTGILIEECWPVTLRPSPAPKVVIPVGVDTHKVITFVEEWDAYSRSNRTPKTAPTLRCLSTQPAYASRPPSLSDPTRQLPREAAIGRDAVLEDIEFLKRQDKIRGQEIQDLRANHDKLRDDYTMLQIRHTSQASQLAKRTTDLVELQKSNKELKKDIVDAKADELGRA</sequence>
<gene>
    <name evidence="3" type="ORF">EHS24_009339</name>
</gene>
<proteinExistence type="predicted"/>
<evidence type="ECO:0000256" key="2">
    <source>
        <dbReference type="SAM" id="MobiDB-lite"/>
    </source>
</evidence>
<feature type="region of interest" description="Disordered" evidence="2">
    <location>
        <begin position="23"/>
        <end position="67"/>
    </location>
</feature>
<feature type="coiled-coil region" evidence="1">
    <location>
        <begin position="243"/>
        <end position="298"/>
    </location>
</feature>
<keyword evidence="4" id="KW-1185">Reference proteome</keyword>
<dbReference type="EMBL" id="RSCE01000009">
    <property type="protein sequence ID" value="RSH79687.1"/>
    <property type="molecule type" value="Genomic_DNA"/>
</dbReference>
<name>A0A427XLV5_9TREE</name>
<organism evidence="3 4">
    <name type="scientific">Apiotrichum porosum</name>
    <dbReference type="NCBI Taxonomy" id="105984"/>
    <lineage>
        <taxon>Eukaryota</taxon>
        <taxon>Fungi</taxon>
        <taxon>Dikarya</taxon>
        <taxon>Basidiomycota</taxon>
        <taxon>Agaricomycotina</taxon>
        <taxon>Tremellomycetes</taxon>
        <taxon>Trichosporonales</taxon>
        <taxon>Trichosporonaceae</taxon>
        <taxon>Apiotrichum</taxon>
    </lineage>
</organism>
<comment type="caution">
    <text evidence="3">The sequence shown here is derived from an EMBL/GenBank/DDBJ whole genome shotgun (WGS) entry which is preliminary data.</text>
</comment>
<dbReference type="GeneID" id="39593882"/>
<dbReference type="RefSeq" id="XP_028474796.1">
    <property type="nucleotide sequence ID" value="XM_028624628.1"/>
</dbReference>
<keyword evidence="1" id="KW-0175">Coiled coil</keyword>
<evidence type="ECO:0000256" key="1">
    <source>
        <dbReference type="SAM" id="Coils"/>
    </source>
</evidence>
<protein>
    <submittedName>
        <fullName evidence="3">Uncharacterized protein</fullName>
    </submittedName>
</protein>
<accession>A0A427XLV5</accession>
<feature type="region of interest" description="Disordered" evidence="2">
    <location>
        <begin position="86"/>
        <end position="123"/>
    </location>
</feature>
<reference evidence="3 4" key="1">
    <citation type="submission" date="2018-11" db="EMBL/GenBank/DDBJ databases">
        <title>Genome sequence of Apiotrichum porosum DSM 27194.</title>
        <authorList>
            <person name="Aliyu H."/>
            <person name="Gorte O."/>
            <person name="Ochsenreither K."/>
        </authorList>
    </citation>
    <scope>NUCLEOTIDE SEQUENCE [LARGE SCALE GENOMIC DNA]</scope>
    <source>
        <strain evidence="3 4">DSM 27194</strain>
    </source>
</reference>
<evidence type="ECO:0000313" key="4">
    <source>
        <dbReference type="Proteomes" id="UP000279236"/>
    </source>
</evidence>
<evidence type="ECO:0000313" key="3">
    <source>
        <dbReference type="EMBL" id="RSH79687.1"/>
    </source>
</evidence>
<dbReference type="Proteomes" id="UP000279236">
    <property type="component" value="Unassembled WGS sequence"/>
</dbReference>
<feature type="compositionally biased region" description="Polar residues" evidence="2">
    <location>
        <begin position="33"/>
        <end position="58"/>
    </location>
</feature>
<dbReference type="AlphaFoldDB" id="A0A427XLV5"/>